<dbReference type="EMBL" id="CP032382">
    <property type="protein sequence ID" value="AYB31036.1"/>
    <property type="molecule type" value="Genomic_DNA"/>
</dbReference>
<dbReference type="SUPFAM" id="SSF53474">
    <property type="entry name" value="alpha/beta-Hydrolases"/>
    <property type="match status" value="1"/>
</dbReference>
<protein>
    <submittedName>
        <fullName evidence="2">Alpha/beta hydrolase</fullName>
    </submittedName>
</protein>
<gene>
    <name evidence="2" type="ORF">D4L85_10810</name>
</gene>
<dbReference type="PRINTS" id="PR00111">
    <property type="entry name" value="ABHYDROLASE"/>
</dbReference>
<proteinExistence type="predicted"/>
<dbReference type="KEGG" id="chk:D4L85_10810"/>
<feature type="domain" description="AB hydrolase-1" evidence="1">
    <location>
        <begin position="14"/>
        <end position="238"/>
    </location>
</feature>
<evidence type="ECO:0000313" key="3">
    <source>
        <dbReference type="Proteomes" id="UP000266183"/>
    </source>
</evidence>
<dbReference type="PANTHER" id="PTHR43798">
    <property type="entry name" value="MONOACYLGLYCEROL LIPASE"/>
    <property type="match status" value="1"/>
</dbReference>
<dbReference type="Proteomes" id="UP000266183">
    <property type="component" value="Chromosome"/>
</dbReference>
<keyword evidence="2" id="KW-0378">Hydrolase</keyword>
<dbReference type="InterPro" id="IPR000073">
    <property type="entry name" value="AB_hydrolase_1"/>
</dbReference>
<dbReference type="GO" id="GO:0016787">
    <property type="term" value="F:hydrolase activity"/>
    <property type="evidence" value="ECO:0007669"/>
    <property type="project" value="UniProtKB-KW"/>
</dbReference>
<accession>A0A385SKN2</accession>
<dbReference type="Gene3D" id="3.40.50.1820">
    <property type="entry name" value="alpha/beta hydrolase"/>
    <property type="match status" value="1"/>
</dbReference>
<organism evidence="2 3">
    <name type="scientific">Chryseolinea soli</name>
    <dbReference type="NCBI Taxonomy" id="2321403"/>
    <lineage>
        <taxon>Bacteria</taxon>
        <taxon>Pseudomonadati</taxon>
        <taxon>Bacteroidota</taxon>
        <taxon>Cytophagia</taxon>
        <taxon>Cytophagales</taxon>
        <taxon>Fulvivirgaceae</taxon>
        <taxon>Chryseolinea</taxon>
    </lineage>
</organism>
<dbReference type="InterPro" id="IPR029058">
    <property type="entry name" value="AB_hydrolase_fold"/>
</dbReference>
<evidence type="ECO:0000313" key="2">
    <source>
        <dbReference type="EMBL" id="AYB31036.1"/>
    </source>
</evidence>
<dbReference type="OrthoDB" id="252464at2"/>
<dbReference type="AlphaFoldDB" id="A0A385SKN2"/>
<dbReference type="RefSeq" id="WP_119754325.1">
    <property type="nucleotide sequence ID" value="NZ_CP032382.1"/>
</dbReference>
<sequence>MGRIFFQERGQGRPVILLHGFPMHQEVWNDFAPRLADSCRVITPDLPGFGKTPILPQAFSIADVALEVLNFCAEKEIHNSVVIGHSLGGYVALAMVEKNPVRFAGLGLFHSTAYADSAEKKYSRTKVVEFVDQHGAEPFTSNFIPPLFARPDHPAIPQVRKLSVQATADAVKGYTIAMRDRPEQLKTLKNFKNPTLFIAGEKDGGIPVQTVLEQSKLCQQPENHLLQDVAHMGMFEKPEQTAAIIRDFLGKISHFKD</sequence>
<dbReference type="InterPro" id="IPR050266">
    <property type="entry name" value="AB_hydrolase_sf"/>
</dbReference>
<evidence type="ECO:0000259" key="1">
    <source>
        <dbReference type="Pfam" id="PF00561"/>
    </source>
</evidence>
<keyword evidence="3" id="KW-1185">Reference proteome</keyword>
<dbReference type="Pfam" id="PF00561">
    <property type="entry name" value="Abhydrolase_1"/>
    <property type="match status" value="1"/>
</dbReference>
<name>A0A385SKN2_9BACT</name>
<reference evidence="3" key="1">
    <citation type="submission" date="2018-09" db="EMBL/GenBank/DDBJ databases">
        <title>Chryseolinea sp. KIS68-18 isolated from soil.</title>
        <authorList>
            <person name="Weon H.-Y."/>
            <person name="Kwon S.-W."/>
            <person name="Lee S.A."/>
        </authorList>
    </citation>
    <scope>NUCLEOTIDE SEQUENCE [LARGE SCALE GENOMIC DNA]</scope>
    <source>
        <strain evidence="3">KIS68-18</strain>
    </source>
</reference>